<dbReference type="KEGG" id="mai:MICA_1598"/>
<accession>G2KPU4</accession>
<dbReference type="RefSeq" id="WP_014103136.1">
    <property type="nucleotide sequence ID" value="NC_016026.1"/>
</dbReference>
<organism evidence="1 2">
    <name type="scientific">Micavibrio aeruginosavorus (strain ARL-13)</name>
    <dbReference type="NCBI Taxonomy" id="856793"/>
    <lineage>
        <taxon>Bacteria</taxon>
        <taxon>Pseudomonadati</taxon>
        <taxon>Bdellovibrionota</taxon>
        <taxon>Bdellovibrionia</taxon>
        <taxon>Bdellovibrionales</taxon>
        <taxon>Pseudobdellovibrionaceae</taxon>
        <taxon>Micavibrio</taxon>
    </lineage>
</organism>
<name>G2KPU4_MICAA</name>
<dbReference type="InterPro" id="IPR009367">
    <property type="entry name" value="Elm1-like"/>
</dbReference>
<dbReference type="EMBL" id="CP002382">
    <property type="protein sequence ID" value="AEP09913.1"/>
    <property type="molecule type" value="Genomic_DNA"/>
</dbReference>
<dbReference type="Proteomes" id="UP000009286">
    <property type="component" value="Chromosome"/>
</dbReference>
<dbReference type="PANTHER" id="PTHR33986:SF15">
    <property type="entry name" value="MITOCHONDRIAL FISSION PROTEIN ELM1"/>
    <property type="match status" value="1"/>
</dbReference>
<dbReference type="STRING" id="856793.MICA_1598"/>
<proteinExistence type="predicted"/>
<dbReference type="SUPFAM" id="SSF53756">
    <property type="entry name" value="UDP-Glycosyltransferase/glycogen phosphorylase"/>
    <property type="match status" value="1"/>
</dbReference>
<gene>
    <name evidence="1" type="ordered locus">MICA_1598</name>
</gene>
<keyword evidence="2" id="KW-1185">Reference proteome</keyword>
<dbReference type="OrthoDB" id="272235at2"/>
<dbReference type="PANTHER" id="PTHR33986">
    <property type="entry name" value="OS02G0535700 PROTEIN"/>
    <property type="match status" value="1"/>
</dbReference>
<protein>
    <recommendedName>
        <fullName evidence="3">Nucleoside-diphosphate sugar epimerase</fullName>
    </recommendedName>
</protein>
<evidence type="ECO:0008006" key="3">
    <source>
        <dbReference type="Google" id="ProtNLM"/>
    </source>
</evidence>
<evidence type="ECO:0000313" key="2">
    <source>
        <dbReference type="Proteomes" id="UP000009286"/>
    </source>
</evidence>
<reference evidence="1 2" key="1">
    <citation type="journal article" date="2011" name="BMC Genomics">
        <title>Genomic insights into an obligate epibiotic bacterial predator: Micavibrio aeruginosavorus ARL-13.</title>
        <authorList>
            <person name="Wang Z."/>
            <person name="Kadouri D."/>
            <person name="Wu M."/>
        </authorList>
    </citation>
    <scope>NUCLEOTIDE SEQUENCE [LARGE SCALE GENOMIC DNA]</scope>
    <source>
        <strain evidence="1 2">ARL-13</strain>
    </source>
</reference>
<dbReference type="eggNOG" id="COG3660">
    <property type="taxonomic scope" value="Bacteria"/>
</dbReference>
<dbReference type="AlphaFoldDB" id="G2KPU4"/>
<dbReference type="HOGENOM" id="CLU_048241_0_0_5"/>
<sequence length="317" mass="34029">MTRCWIVTEGLTGTENQCLGVAEALGVIPEIKRINLKQPWRTLSPWLGFEHAGIFTGDPIAAPWPDLALCSGRKAIAAARYIRKASGGKTLVVQIQDPRVSPDQFDLVAVPTHDPTRGRNVIVTTGAPNRINKKMLEDARGDFASLLSPLPTPRVAVMIGGTSKAYSMNDDVAHTLATQLSGLRDQGCGLMITASRRTGATQQAIIRDALKDDPNVFFWDGTGPNPYLGFLAWADAVLVTADSVSMLSEAATTGKPVYIIPMAGGAPRIDALHQALITHGAARMFEGKLAQWTYRPLNDAGIVALAIWNALKNPKKG</sequence>
<evidence type="ECO:0000313" key="1">
    <source>
        <dbReference type="EMBL" id="AEP09913.1"/>
    </source>
</evidence>
<dbReference type="Pfam" id="PF06258">
    <property type="entry name" value="Mito_fiss_Elm1"/>
    <property type="match status" value="1"/>
</dbReference>